<sequence>MKISKSDKNPDRRDFGCMYWLDKDEDCGYLEWYDGEVSPLYKELLLEVMAKKKKNIGQGKRNPYHGEISLVFLVRVCDWFACYFTSHGRNFDVDGVQGVSRKKLW</sequence>
<protein>
    <recommendedName>
        <fullName evidence="3">Zinc finger GRF-type domain-containing protein</fullName>
    </recommendedName>
</protein>
<comment type="caution">
    <text evidence="1">The sequence shown here is derived from an EMBL/GenBank/DDBJ whole genome shotgun (WGS) entry which is preliminary data.</text>
</comment>
<evidence type="ECO:0000313" key="2">
    <source>
        <dbReference type="Proteomes" id="UP001157418"/>
    </source>
</evidence>
<evidence type="ECO:0000313" key="1">
    <source>
        <dbReference type="EMBL" id="CAH1422007.1"/>
    </source>
</evidence>
<reference evidence="1 2" key="1">
    <citation type="submission" date="2022-01" db="EMBL/GenBank/DDBJ databases">
        <authorList>
            <person name="Xiong W."/>
            <person name="Schranz E."/>
        </authorList>
    </citation>
    <scope>NUCLEOTIDE SEQUENCE [LARGE SCALE GENOMIC DNA]</scope>
</reference>
<organism evidence="1 2">
    <name type="scientific">Lactuca virosa</name>
    <dbReference type="NCBI Taxonomy" id="75947"/>
    <lineage>
        <taxon>Eukaryota</taxon>
        <taxon>Viridiplantae</taxon>
        <taxon>Streptophyta</taxon>
        <taxon>Embryophyta</taxon>
        <taxon>Tracheophyta</taxon>
        <taxon>Spermatophyta</taxon>
        <taxon>Magnoliopsida</taxon>
        <taxon>eudicotyledons</taxon>
        <taxon>Gunneridae</taxon>
        <taxon>Pentapetalae</taxon>
        <taxon>asterids</taxon>
        <taxon>campanulids</taxon>
        <taxon>Asterales</taxon>
        <taxon>Asteraceae</taxon>
        <taxon>Cichorioideae</taxon>
        <taxon>Cichorieae</taxon>
        <taxon>Lactucinae</taxon>
        <taxon>Lactuca</taxon>
    </lineage>
</organism>
<evidence type="ECO:0008006" key="3">
    <source>
        <dbReference type="Google" id="ProtNLM"/>
    </source>
</evidence>
<name>A0AAU9M5M3_9ASTR</name>
<gene>
    <name evidence="1" type="ORF">LVIROSA_LOCUS9370</name>
</gene>
<dbReference type="Proteomes" id="UP001157418">
    <property type="component" value="Unassembled WGS sequence"/>
</dbReference>
<dbReference type="AlphaFoldDB" id="A0AAU9M5M3"/>
<keyword evidence="2" id="KW-1185">Reference proteome</keyword>
<dbReference type="EMBL" id="CAKMRJ010001112">
    <property type="protein sequence ID" value="CAH1422007.1"/>
    <property type="molecule type" value="Genomic_DNA"/>
</dbReference>
<accession>A0AAU9M5M3</accession>
<proteinExistence type="predicted"/>